<dbReference type="STRING" id="1549748.WH95_07840"/>
<evidence type="ECO:0000313" key="1">
    <source>
        <dbReference type="EMBL" id="KKJ77582.1"/>
    </source>
</evidence>
<dbReference type="Proteomes" id="UP000034491">
    <property type="component" value="Unassembled WGS sequence"/>
</dbReference>
<comment type="caution">
    <text evidence="1">The sequence shown here is derived from an EMBL/GenBank/DDBJ whole genome shotgun (WGS) entry which is preliminary data.</text>
</comment>
<accession>A0A0M2R6R1</accession>
<protein>
    <submittedName>
        <fullName evidence="1">Uncharacterized protein</fullName>
    </submittedName>
</protein>
<dbReference type="AlphaFoldDB" id="A0A0M2R6R1"/>
<evidence type="ECO:0000313" key="2">
    <source>
        <dbReference type="Proteomes" id="UP000034491"/>
    </source>
</evidence>
<sequence length="61" mass="7230">MRDSCIELILSPVNVLQMFSLEYIWTNSEQNASFFIKTDEKFAEKLSEKCEDLAEKRSIFY</sequence>
<proteinExistence type="predicted"/>
<organism evidence="1 2">
    <name type="scientific">Kiloniella litopenaei</name>
    <dbReference type="NCBI Taxonomy" id="1549748"/>
    <lineage>
        <taxon>Bacteria</taxon>
        <taxon>Pseudomonadati</taxon>
        <taxon>Pseudomonadota</taxon>
        <taxon>Alphaproteobacteria</taxon>
        <taxon>Rhodospirillales</taxon>
        <taxon>Kiloniellaceae</taxon>
        <taxon>Kiloniella</taxon>
    </lineage>
</organism>
<reference evidence="1 2" key="1">
    <citation type="submission" date="2015-03" db="EMBL/GenBank/DDBJ databases">
        <title>Genome sequence of Kiloniella sp. P1-1, isolated from the gut microflora of Pacific white shrimp, Penaeus vannamei.</title>
        <authorList>
            <person name="Shao Z."/>
            <person name="Wang L."/>
            <person name="Li X."/>
        </authorList>
    </citation>
    <scope>NUCLEOTIDE SEQUENCE [LARGE SCALE GENOMIC DNA]</scope>
    <source>
        <strain evidence="1 2">P1-1</strain>
    </source>
</reference>
<gene>
    <name evidence="1" type="ORF">WH95_07840</name>
</gene>
<name>A0A0M2R6R1_9PROT</name>
<keyword evidence="2" id="KW-1185">Reference proteome</keyword>
<dbReference type="EMBL" id="LANI01000004">
    <property type="protein sequence ID" value="KKJ77582.1"/>
    <property type="molecule type" value="Genomic_DNA"/>
</dbReference>